<dbReference type="InParanoid" id="K3YF12"/>
<keyword evidence="3" id="KW-1185">Reference proteome</keyword>
<evidence type="ECO:0000313" key="2">
    <source>
        <dbReference type="EnsemblPlants" id="KQK97728"/>
    </source>
</evidence>
<keyword evidence="1" id="KW-0812">Transmembrane</keyword>
<proteinExistence type="predicted"/>
<accession>K3YF12</accession>
<organism evidence="2 3">
    <name type="scientific">Setaria italica</name>
    <name type="common">Foxtail millet</name>
    <name type="synonym">Panicum italicum</name>
    <dbReference type="NCBI Taxonomy" id="4555"/>
    <lineage>
        <taxon>Eukaryota</taxon>
        <taxon>Viridiplantae</taxon>
        <taxon>Streptophyta</taxon>
        <taxon>Embryophyta</taxon>
        <taxon>Tracheophyta</taxon>
        <taxon>Spermatophyta</taxon>
        <taxon>Magnoliopsida</taxon>
        <taxon>Liliopsida</taxon>
        <taxon>Poales</taxon>
        <taxon>Poaceae</taxon>
        <taxon>PACMAD clade</taxon>
        <taxon>Panicoideae</taxon>
        <taxon>Panicodae</taxon>
        <taxon>Paniceae</taxon>
        <taxon>Cenchrinae</taxon>
        <taxon>Setaria</taxon>
    </lineage>
</organism>
<dbReference type="EnsemblPlants" id="KQK97728">
    <property type="protein sequence ID" value="KQK97728"/>
    <property type="gene ID" value="SETIT_012829mg"/>
</dbReference>
<dbReference type="AlphaFoldDB" id="K3YF12"/>
<evidence type="ECO:0000313" key="3">
    <source>
        <dbReference type="Proteomes" id="UP000004995"/>
    </source>
</evidence>
<sequence length="41" mass="4763">MITSKQTKSPSLGYFDLFLQIEASMLLILVRNYLLWTRSAI</sequence>
<dbReference type="Gramene" id="KQK97728">
    <property type="protein sequence ID" value="KQK97728"/>
    <property type="gene ID" value="SETIT_012829mg"/>
</dbReference>
<protein>
    <submittedName>
        <fullName evidence="2">Uncharacterized protein</fullName>
    </submittedName>
</protein>
<dbReference type="HOGENOM" id="CLU_3280498_0_0_1"/>
<dbReference type="EMBL" id="AGNK02004391">
    <property type="status" value="NOT_ANNOTATED_CDS"/>
    <property type="molecule type" value="Genomic_DNA"/>
</dbReference>
<dbReference type="Proteomes" id="UP000004995">
    <property type="component" value="Unassembled WGS sequence"/>
</dbReference>
<reference evidence="2" key="2">
    <citation type="submission" date="2018-08" db="UniProtKB">
        <authorList>
            <consortium name="EnsemblPlants"/>
        </authorList>
    </citation>
    <scope>IDENTIFICATION</scope>
    <source>
        <strain evidence="2">Yugu1</strain>
    </source>
</reference>
<keyword evidence="1" id="KW-1133">Transmembrane helix</keyword>
<keyword evidence="1" id="KW-0472">Membrane</keyword>
<reference evidence="3" key="1">
    <citation type="journal article" date="2012" name="Nat. Biotechnol.">
        <title>Reference genome sequence of the model plant Setaria.</title>
        <authorList>
            <person name="Bennetzen J.L."/>
            <person name="Schmutz J."/>
            <person name="Wang H."/>
            <person name="Percifield R."/>
            <person name="Hawkins J."/>
            <person name="Pontaroli A.C."/>
            <person name="Estep M."/>
            <person name="Feng L."/>
            <person name="Vaughn J.N."/>
            <person name="Grimwood J."/>
            <person name="Jenkins J."/>
            <person name="Barry K."/>
            <person name="Lindquist E."/>
            <person name="Hellsten U."/>
            <person name="Deshpande S."/>
            <person name="Wang X."/>
            <person name="Wu X."/>
            <person name="Mitros T."/>
            <person name="Triplett J."/>
            <person name="Yang X."/>
            <person name="Ye C.Y."/>
            <person name="Mauro-Herrera M."/>
            <person name="Wang L."/>
            <person name="Li P."/>
            <person name="Sharma M."/>
            <person name="Sharma R."/>
            <person name="Ronald P.C."/>
            <person name="Panaud O."/>
            <person name="Kellogg E.A."/>
            <person name="Brutnell T.P."/>
            <person name="Doust A.N."/>
            <person name="Tuskan G.A."/>
            <person name="Rokhsar D."/>
            <person name="Devos K.M."/>
        </authorList>
    </citation>
    <scope>NUCLEOTIDE SEQUENCE [LARGE SCALE GENOMIC DNA]</scope>
    <source>
        <strain evidence="3">cv. Yugu1</strain>
    </source>
</reference>
<evidence type="ECO:0000256" key="1">
    <source>
        <dbReference type="SAM" id="Phobius"/>
    </source>
</evidence>
<name>K3YF12_SETIT</name>
<feature type="transmembrane region" description="Helical" evidence="1">
    <location>
        <begin position="12"/>
        <end position="34"/>
    </location>
</feature>